<evidence type="ECO:0000313" key="2">
    <source>
        <dbReference type="EMBL" id="KAF1919935.1"/>
    </source>
</evidence>
<protein>
    <submittedName>
        <fullName evidence="2">Uncharacterized protein</fullName>
    </submittedName>
</protein>
<name>A0A6A5QW47_AMPQU</name>
<evidence type="ECO:0000313" key="3">
    <source>
        <dbReference type="Proteomes" id="UP000800096"/>
    </source>
</evidence>
<evidence type="ECO:0000256" key="1">
    <source>
        <dbReference type="SAM" id="MobiDB-lite"/>
    </source>
</evidence>
<feature type="compositionally biased region" description="Low complexity" evidence="1">
    <location>
        <begin position="284"/>
        <end position="295"/>
    </location>
</feature>
<gene>
    <name evidence="2" type="ORF">BDU57DRAFT_156109</name>
</gene>
<organism evidence="2 3">
    <name type="scientific">Ampelomyces quisqualis</name>
    <name type="common">Powdery mildew agent</name>
    <dbReference type="NCBI Taxonomy" id="50730"/>
    <lineage>
        <taxon>Eukaryota</taxon>
        <taxon>Fungi</taxon>
        <taxon>Dikarya</taxon>
        <taxon>Ascomycota</taxon>
        <taxon>Pezizomycotina</taxon>
        <taxon>Dothideomycetes</taxon>
        <taxon>Pleosporomycetidae</taxon>
        <taxon>Pleosporales</taxon>
        <taxon>Pleosporineae</taxon>
        <taxon>Phaeosphaeriaceae</taxon>
        <taxon>Ampelomyces</taxon>
    </lineage>
</organism>
<dbReference type="Proteomes" id="UP000800096">
    <property type="component" value="Unassembled WGS sequence"/>
</dbReference>
<proteinExistence type="predicted"/>
<keyword evidence="3" id="KW-1185">Reference proteome</keyword>
<accession>A0A6A5QW47</accession>
<sequence length="313" mass="33933">MSGTRSGKGKGRLEDDLLPSIKDFPTLTADQLPELRDFSAPMIHASGRRETPTDPLLLSTKLYGYKVQPDLQLPPLHPDVPTQGPPGQAAYEQLAQQPPSNPAAYAAMQAPPSESGQSSLPPQPPVPGQAAQQPQSYHFIYEGNLHQPQTVHDMQSGMQLSQEPPSSSPDTIRFAHYHSTTGQLAGPGQSQSQQAAPATNYRFKANTPRKAGNWTCCLCTASKNAAPEIVSAKWRCPVVHRDSDKVNERGYHLRCDDCKSGPKGLRSLLPNAIQHAHEHAATGQASHDQSQAQQAPPTIGFQFVSDAILYLMQ</sequence>
<dbReference type="AlphaFoldDB" id="A0A6A5QW47"/>
<dbReference type="EMBL" id="ML979133">
    <property type="protein sequence ID" value="KAF1919935.1"/>
    <property type="molecule type" value="Genomic_DNA"/>
</dbReference>
<feature type="compositionally biased region" description="Low complexity" evidence="1">
    <location>
        <begin position="111"/>
        <end position="120"/>
    </location>
</feature>
<feature type="region of interest" description="Disordered" evidence="1">
    <location>
        <begin position="69"/>
        <end position="133"/>
    </location>
</feature>
<reference evidence="2" key="1">
    <citation type="journal article" date="2020" name="Stud. Mycol.">
        <title>101 Dothideomycetes genomes: a test case for predicting lifestyles and emergence of pathogens.</title>
        <authorList>
            <person name="Haridas S."/>
            <person name="Albert R."/>
            <person name="Binder M."/>
            <person name="Bloem J."/>
            <person name="Labutti K."/>
            <person name="Salamov A."/>
            <person name="Andreopoulos B."/>
            <person name="Baker S."/>
            <person name="Barry K."/>
            <person name="Bills G."/>
            <person name="Bluhm B."/>
            <person name="Cannon C."/>
            <person name="Castanera R."/>
            <person name="Culley D."/>
            <person name="Daum C."/>
            <person name="Ezra D."/>
            <person name="Gonzalez J."/>
            <person name="Henrissat B."/>
            <person name="Kuo A."/>
            <person name="Liang C."/>
            <person name="Lipzen A."/>
            <person name="Lutzoni F."/>
            <person name="Magnuson J."/>
            <person name="Mondo S."/>
            <person name="Nolan M."/>
            <person name="Ohm R."/>
            <person name="Pangilinan J."/>
            <person name="Park H.-J."/>
            <person name="Ramirez L."/>
            <person name="Alfaro M."/>
            <person name="Sun H."/>
            <person name="Tritt A."/>
            <person name="Yoshinaga Y."/>
            <person name="Zwiers L.-H."/>
            <person name="Turgeon B."/>
            <person name="Goodwin S."/>
            <person name="Spatafora J."/>
            <person name="Crous P."/>
            <person name="Grigoriev I."/>
        </authorList>
    </citation>
    <scope>NUCLEOTIDE SEQUENCE</scope>
    <source>
        <strain evidence="2">HMLAC05119</strain>
    </source>
</reference>
<feature type="region of interest" description="Disordered" evidence="1">
    <location>
        <begin position="276"/>
        <end position="295"/>
    </location>
</feature>